<sequence>MNAAQVQADRIRAEREAAGTLGKVAPVLILADLLERNDPSLLAARFRAGEVAA</sequence>
<dbReference type="RefSeq" id="WP_349804676.1">
    <property type="nucleotide sequence ID" value="NZ_JBEGDP010000010.1"/>
</dbReference>
<proteinExistence type="predicted"/>
<evidence type="ECO:0000313" key="2">
    <source>
        <dbReference type="Proteomes" id="UP001482520"/>
    </source>
</evidence>
<name>A0ABV1NZ38_9ACTN</name>
<protein>
    <submittedName>
        <fullName evidence="1">Uncharacterized protein</fullName>
    </submittedName>
</protein>
<keyword evidence="2" id="KW-1185">Reference proteome</keyword>
<dbReference type="Proteomes" id="UP001482520">
    <property type="component" value="Unassembled WGS sequence"/>
</dbReference>
<evidence type="ECO:0000313" key="1">
    <source>
        <dbReference type="EMBL" id="MEQ7847759.1"/>
    </source>
</evidence>
<comment type="caution">
    <text evidence="1">The sequence shown here is derived from an EMBL/GenBank/DDBJ whole genome shotgun (WGS) entry which is preliminary data.</text>
</comment>
<reference evidence="1 2" key="1">
    <citation type="submission" date="2024-02" db="EMBL/GenBank/DDBJ databases">
        <title>Full genome sequence of Nocardioides kribbensis.</title>
        <authorList>
            <person name="Poletto B.L."/>
            <person name="Silva G."/>
            <person name="Galante D."/>
            <person name="Campos K.R."/>
            <person name="Santos M.B.N."/>
            <person name="Sacchi C.T."/>
        </authorList>
    </citation>
    <scope>NUCLEOTIDE SEQUENCE [LARGE SCALE GENOMIC DNA]</scope>
    <source>
        <strain evidence="1 2">O4R</strain>
    </source>
</reference>
<accession>A0ABV1NZ38</accession>
<gene>
    <name evidence="1" type="ORF">V6R90_10750</name>
</gene>
<dbReference type="EMBL" id="JBEGDP010000010">
    <property type="protein sequence ID" value="MEQ7847759.1"/>
    <property type="molecule type" value="Genomic_DNA"/>
</dbReference>
<organism evidence="1 2">
    <name type="scientific">Nocardioides kribbensis</name>
    <dbReference type="NCBI Taxonomy" id="305517"/>
    <lineage>
        <taxon>Bacteria</taxon>
        <taxon>Bacillati</taxon>
        <taxon>Actinomycetota</taxon>
        <taxon>Actinomycetes</taxon>
        <taxon>Propionibacteriales</taxon>
        <taxon>Nocardioidaceae</taxon>
        <taxon>Nocardioides</taxon>
    </lineage>
</organism>